<keyword evidence="2" id="KW-1185">Reference proteome</keyword>
<sequence length="180" mass="19385">MYPVRATDPTCRNDPEEGDGVVSCWTDNTTMTYYMDSGGDYELESEDRHAVDYSMANDFRTTDLVVTYDSNPTFSGSGETDIIYQEGNPASGSGGVTWCNDAVDGDGRRCDQQYIRIHGGGDYTRGLVCHETGHAVGLQHGNNSLPITGNTNGALGCMQTPVGSSEPLGSNNKFNINAVY</sequence>
<protein>
    <recommendedName>
        <fullName evidence="3">Matrixin family metalloprotease</fullName>
    </recommendedName>
</protein>
<name>A0A6G4XUZ8_9ACTN</name>
<dbReference type="InterPro" id="IPR024079">
    <property type="entry name" value="MetalloPept_cat_dom_sf"/>
</dbReference>
<evidence type="ECO:0000313" key="2">
    <source>
        <dbReference type="Proteomes" id="UP000481109"/>
    </source>
</evidence>
<accession>A0A6G4XUZ8</accession>
<comment type="caution">
    <text evidence="1">The sequence shown here is derived from an EMBL/GenBank/DDBJ whole genome shotgun (WGS) entry which is preliminary data.</text>
</comment>
<dbReference type="AlphaFoldDB" id="A0A6G4XUZ8"/>
<reference evidence="1 2" key="1">
    <citation type="submission" date="2020-02" db="EMBL/GenBank/DDBJ databases">
        <title>Whole-genome analyses of novel actinobacteria.</title>
        <authorList>
            <person name="Sahin N."/>
            <person name="Tokatli A."/>
        </authorList>
    </citation>
    <scope>NUCLEOTIDE SEQUENCE [LARGE SCALE GENOMIC DNA]</scope>
    <source>
        <strain evidence="1 2">YC504</strain>
    </source>
</reference>
<evidence type="ECO:0000313" key="1">
    <source>
        <dbReference type="EMBL" id="NGO80524.1"/>
    </source>
</evidence>
<dbReference type="GO" id="GO:0008237">
    <property type="term" value="F:metallopeptidase activity"/>
    <property type="evidence" value="ECO:0007669"/>
    <property type="project" value="InterPro"/>
</dbReference>
<proteinExistence type="predicted"/>
<organism evidence="1 2">
    <name type="scientific">Streptomyces mesophilus</name>
    <dbReference type="NCBI Taxonomy" id="1775132"/>
    <lineage>
        <taxon>Bacteria</taxon>
        <taxon>Bacillati</taxon>
        <taxon>Actinomycetota</taxon>
        <taxon>Actinomycetes</taxon>
        <taxon>Kitasatosporales</taxon>
        <taxon>Streptomycetaceae</taxon>
        <taxon>Streptomyces</taxon>
    </lineage>
</organism>
<dbReference type="EMBL" id="JAAKZW010000224">
    <property type="protein sequence ID" value="NGO80524.1"/>
    <property type="molecule type" value="Genomic_DNA"/>
</dbReference>
<evidence type="ECO:0008006" key="3">
    <source>
        <dbReference type="Google" id="ProtNLM"/>
    </source>
</evidence>
<dbReference type="Proteomes" id="UP000481109">
    <property type="component" value="Unassembled WGS sequence"/>
</dbReference>
<dbReference type="SUPFAM" id="SSF55486">
    <property type="entry name" value="Metalloproteases ('zincins'), catalytic domain"/>
    <property type="match status" value="1"/>
</dbReference>
<gene>
    <name evidence="1" type="ORF">G6045_33435</name>
</gene>
<dbReference type="Gene3D" id="3.40.390.10">
    <property type="entry name" value="Collagenase (Catalytic Domain)"/>
    <property type="match status" value="1"/>
</dbReference>